<proteinExistence type="predicted"/>
<reference evidence="1" key="1">
    <citation type="submission" date="2016-02" db="EMBL/GenBank/DDBJ databases">
        <title>WGS assembly of Manihot esculenta.</title>
        <authorList>
            <person name="Bredeson J.V."/>
            <person name="Prochnik S.E."/>
            <person name="Lyons J.B."/>
            <person name="Schmutz J."/>
            <person name="Grimwood J."/>
            <person name="Vrebalov J."/>
            <person name="Bart R.S."/>
            <person name="Amuge T."/>
            <person name="Ferguson M.E."/>
            <person name="Green R."/>
            <person name="Putnam N."/>
            <person name="Stites J."/>
            <person name="Rounsley S."/>
            <person name="Rokhsar D.S."/>
        </authorList>
    </citation>
    <scope>NUCLEOTIDE SEQUENCE [LARGE SCALE GENOMIC DNA]</scope>
    <source>
        <tissue evidence="1">Leaf</tissue>
    </source>
</reference>
<dbReference type="AlphaFoldDB" id="A0A2C9UNN1"/>
<protein>
    <submittedName>
        <fullName evidence="1">Uncharacterized protein</fullName>
    </submittedName>
</protein>
<accession>A0A2C9UNN1</accession>
<gene>
    <name evidence="1" type="ORF">MANES_13G033300</name>
</gene>
<name>A0A2C9UNN1_MANES</name>
<sequence>MLGNIRNLSDFAETFKIFTHLMIIIYSLLHALEKEDDHPMHNQSYSKCCSS</sequence>
<dbReference type="EMBL" id="CM004399">
    <property type="protein sequence ID" value="OAY32630.1"/>
    <property type="molecule type" value="Genomic_DNA"/>
</dbReference>
<evidence type="ECO:0000313" key="1">
    <source>
        <dbReference type="EMBL" id="OAY32630.1"/>
    </source>
</evidence>
<organism evidence="1">
    <name type="scientific">Manihot esculenta</name>
    <name type="common">Cassava</name>
    <name type="synonym">Jatropha manihot</name>
    <dbReference type="NCBI Taxonomy" id="3983"/>
    <lineage>
        <taxon>Eukaryota</taxon>
        <taxon>Viridiplantae</taxon>
        <taxon>Streptophyta</taxon>
        <taxon>Embryophyta</taxon>
        <taxon>Tracheophyta</taxon>
        <taxon>Spermatophyta</taxon>
        <taxon>Magnoliopsida</taxon>
        <taxon>eudicotyledons</taxon>
        <taxon>Gunneridae</taxon>
        <taxon>Pentapetalae</taxon>
        <taxon>rosids</taxon>
        <taxon>fabids</taxon>
        <taxon>Malpighiales</taxon>
        <taxon>Euphorbiaceae</taxon>
        <taxon>Crotonoideae</taxon>
        <taxon>Manihoteae</taxon>
        <taxon>Manihot</taxon>
    </lineage>
</organism>